<name>A0A081AF38_PHYNI</name>
<proteinExistence type="predicted"/>
<reference evidence="1 2" key="1">
    <citation type="submission" date="2013-11" db="EMBL/GenBank/DDBJ databases">
        <title>The Genome Sequence of Phytophthora parasitica P1976.</title>
        <authorList>
            <consortium name="The Broad Institute Genomics Platform"/>
            <person name="Russ C."/>
            <person name="Tyler B."/>
            <person name="Panabieres F."/>
            <person name="Shan W."/>
            <person name="Tripathy S."/>
            <person name="Grunwald N."/>
            <person name="Machado M."/>
            <person name="Johnson C.S."/>
            <person name="Walker B."/>
            <person name="Young S."/>
            <person name="Zeng Q."/>
            <person name="Gargeya S."/>
            <person name="Fitzgerald M."/>
            <person name="Haas B."/>
            <person name="Abouelleil A."/>
            <person name="Allen A.W."/>
            <person name="Alvarado L."/>
            <person name="Arachchi H.M."/>
            <person name="Berlin A.M."/>
            <person name="Chapman S.B."/>
            <person name="Gainer-Dewar J."/>
            <person name="Goldberg J."/>
            <person name="Griggs A."/>
            <person name="Gujja S."/>
            <person name="Hansen M."/>
            <person name="Howarth C."/>
            <person name="Imamovic A."/>
            <person name="Ireland A."/>
            <person name="Larimer J."/>
            <person name="McCowan C."/>
            <person name="Murphy C."/>
            <person name="Pearson M."/>
            <person name="Poon T.W."/>
            <person name="Priest M."/>
            <person name="Roberts A."/>
            <person name="Saif S."/>
            <person name="Shea T."/>
            <person name="Sisk P."/>
            <person name="Sykes S."/>
            <person name="Wortman J."/>
            <person name="Nusbaum C."/>
            <person name="Birren B."/>
        </authorList>
    </citation>
    <scope>NUCLEOTIDE SEQUENCE [LARGE SCALE GENOMIC DNA]</scope>
    <source>
        <strain evidence="1 2">P1976</strain>
    </source>
</reference>
<sequence>MEDKFLGAGDNKPVHAFVFVIALSSATQQELHQVSSE</sequence>
<evidence type="ECO:0000313" key="1">
    <source>
        <dbReference type="EMBL" id="ETO77499.1"/>
    </source>
</evidence>
<gene>
    <name evidence="1" type="ORF">F444_07313</name>
</gene>
<accession>A0A081AF38</accession>
<dbReference type="EMBL" id="ANJA01001353">
    <property type="protein sequence ID" value="ETO77499.1"/>
    <property type="molecule type" value="Genomic_DNA"/>
</dbReference>
<organism evidence="1 2">
    <name type="scientific">Phytophthora nicotianae P1976</name>
    <dbReference type="NCBI Taxonomy" id="1317066"/>
    <lineage>
        <taxon>Eukaryota</taxon>
        <taxon>Sar</taxon>
        <taxon>Stramenopiles</taxon>
        <taxon>Oomycota</taxon>
        <taxon>Peronosporomycetes</taxon>
        <taxon>Peronosporales</taxon>
        <taxon>Peronosporaceae</taxon>
        <taxon>Phytophthora</taxon>
    </lineage>
</organism>
<evidence type="ECO:0000313" key="2">
    <source>
        <dbReference type="Proteomes" id="UP000028582"/>
    </source>
</evidence>
<protein>
    <submittedName>
        <fullName evidence="1">Uncharacterized protein</fullName>
    </submittedName>
</protein>
<dbReference type="AlphaFoldDB" id="A0A081AF38"/>
<comment type="caution">
    <text evidence="1">The sequence shown here is derived from an EMBL/GenBank/DDBJ whole genome shotgun (WGS) entry which is preliminary data.</text>
</comment>
<dbReference type="Proteomes" id="UP000028582">
    <property type="component" value="Unassembled WGS sequence"/>
</dbReference>